<evidence type="ECO:0000256" key="5">
    <source>
        <dbReference type="PIRSR" id="PIRSR000137-2"/>
    </source>
</evidence>
<dbReference type="PANTHER" id="PTHR11552">
    <property type="entry name" value="GLUCOSE-METHANOL-CHOLINE GMC OXIDOREDUCTASE"/>
    <property type="match status" value="1"/>
</dbReference>
<dbReference type="InterPro" id="IPR000172">
    <property type="entry name" value="GMC_OxRdtase_N"/>
</dbReference>
<dbReference type="Proteomes" id="UP000075881">
    <property type="component" value="Unassembled WGS sequence"/>
</dbReference>
<dbReference type="InterPro" id="IPR012132">
    <property type="entry name" value="GMC_OxRdtase"/>
</dbReference>
<dbReference type="Pfam" id="PF00732">
    <property type="entry name" value="GMC_oxred_N"/>
    <property type="match status" value="1"/>
</dbReference>
<organism evidence="7 8">
    <name type="scientific">Anopheles christyi</name>
    <dbReference type="NCBI Taxonomy" id="43041"/>
    <lineage>
        <taxon>Eukaryota</taxon>
        <taxon>Metazoa</taxon>
        <taxon>Ecdysozoa</taxon>
        <taxon>Arthropoda</taxon>
        <taxon>Hexapoda</taxon>
        <taxon>Insecta</taxon>
        <taxon>Pterygota</taxon>
        <taxon>Neoptera</taxon>
        <taxon>Endopterygota</taxon>
        <taxon>Diptera</taxon>
        <taxon>Nematocera</taxon>
        <taxon>Culicoidea</taxon>
        <taxon>Culicidae</taxon>
        <taxon>Anophelinae</taxon>
        <taxon>Anopheles</taxon>
    </lineage>
</organism>
<evidence type="ECO:0000256" key="3">
    <source>
        <dbReference type="ARBA" id="ARBA00022630"/>
    </source>
</evidence>
<evidence type="ECO:0000256" key="2">
    <source>
        <dbReference type="ARBA" id="ARBA00010790"/>
    </source>
</evidence>
<keyword evidence="8" id="KW-1185">Reference proteome</keyword>
<dbReference type="STRING" id="43041.A0A182KEL4"/>
<evidence type="ECO:0000256" key="1">
    <source>
        <dbReference type="ARBA" id="ARBA00001974"/>
    </source>
</evidence>
<keyword evidence="4 5" id="KW-0274">FAD</keyword>
<dbReference type="InterPro" id="IPR007867">
    <property type="entry name" value="GMC_OxRtase_C"/>
</dbReference>
<accession>A0A182KEL4</accession>
<dbReference type="EnsemblMetazoa" id="ACHR009202-RA">
    <property type="protein sequence ID" value="ACHR009202-PA"/>
    <property type="gene ID" value="ACHR009202"/>
</dbReference>
<dbReference type="Pfam" id="PF05199">
    <property type="entry name" value="GMC_oxred_C"/>
    <property type="match status" value="1"/>
</dbReference>
<proteinExistence type="inferred from homology"/>
<dbReference type="Gene3D" id="3.30.410.40">
    <property type="match status" value="1"/>
</dbReference>
<dbReference type="Gene3D" id="3.50.50.60">
    <property type="entry name" value="FAD/NAD(P)-binding domain"/>
    <property type="match status" value="1"/>
</dbReference>
<feature type="binding site" evidence="5">
    <location>
        <position position="215"/>
    </location>
    <ligand>
        <name>FAD</name>
        <dbReference type="ChEBI" id="CHEBI:57692"/>
    </ligand>
</feature>
<dbReference type="SUPFAM" id="SSF51905">
    <property type="entry name" value="FAD/NAD(P)-binding domain"/>
    <property type="match status" value="1"/>
</dbReference>
<dbReference type="PROSITE" id="PS00624">
    <property type="entry name" value="GMC_OXRED_2"/>
    <property type="match status" value="1"/>
</dbReference>
<dbReference type="InterPro" id="IPR036188">
    <property type="entry name" value="FAD/NAD-bd_sf"/>
</dbReference>
<protein>
    <recommendedName>
        <fullName evidence="6">Glucose-methanol-choline oxidoreductase N-terminal domain-containing protein</fullName>
    </recommendedName>
</protein>
<evidence type="ECO:0000313" key="7">
    <source>
        <dbReference type="EnsemblMetazoa" id="ACHR009202-PA"/>
    </source>
</evidence>
<evidence type="ECO:0000313" key="8">
    <source>
        <dbReference type="Proteomes" id="UP000075881"/>
    </source>
</evidence>
<dbReference type="PANTHER" id="PTHR11552:SF147">
    <property type="entry name" value="CHOLINE DEHYDROGENASE, MITOCHONDRIAL"/>
    <property type="match status" value="1"/>
</dbReference>
<feature type="domain" description="Glucose-methanol-choline oxidoreductase N-terminal" evidence="6">
    <location>
        <begin position="252"/>
        <end position="266"/>
    </location>
</feature>
<reference evidence="8" key="1">
    <citation type="submission" date="2013-03" db="EMBL/GenBank/DDBJ databases">
        <title>The Genome Sequence of Anopheles christyi ACHKN1017.</title>
        <authorList>
            <consortium name="The Broad Institute Genomics Platform"/>
            <person name="Neafsey D.E."/>
            <person name="Besansky N."/>
            <person name="Walker B."/>
            <person name="Young S.K."/>
            <person name="Zeng Q."/>
            <person name="Gargeya S."/>
            <person name="Fitzgerald M."/>
            <person name="Haas B."/>
            <person name="Abouelleil A."/>
            <person name="Allen A.W."/>
            <person name="Alvarado L."/>
            <person name="Arachchi H.M."/>
            <person name="Berlin A.M."/>
            <person name="Chapman S.B."/>
            <person name="Gainer-Dewar J."/>
            <person name="Goldberg J."/>
            <person name="Griggs A."/>
            <person name="Gujja S."/>
            <person name="Hansen M."/>
            <person name="Howarth C."/>
            <person name="Imamovic A."/>
            <person name="Ireland A."/>
            <person name="Larimer J."/>
            <person name="McCowan C."/>
            <person name="Murphy C."/>
            <person name="Pearson M."/>
            <person name="Poon T.W."/>
            <person name="Priest M."/>
            <person name="Roberts A."/>
            <person name="Saif S."/>
            <person name="Shea T."/>
            <person name="Sisk P."/>
            <person name="Sykes S."/>
            <person name="Wortman J."/>
            <person name="Nusbaum C."/>
            <person name="Birren B."/>
        </authorList>
    </citation>
    <scope>NUCLEOTIDE SEQUENCE [LARGE SCALE GENOMIC DNA]</scope>
    <source>
        <strain evidence="8">ACHKN1017</strain>
    </source>
</reference>
<evidence type="ECO:0000259" key="6">
    <source>
        <dbReference type="PROSITE" id="PS00624"/>
    </source>
</evidence>
<keyword evidence="3" id="KW-0285">Flavoprotein</keyword>
<dbReference type="VEuPathDB" id="VectorBase:ACHR009202"/>
<reference evidence="7" key="2">
    <citation type="submission" date="2020-05" db="UniProtKB">
        <authorList>
            <consortium name="EnsemblMetazoa"/>
        </authorList>
    </citation>
    <scope>IDENTIFICATION</scope>
    <source>
        <strain evidence="7">ACHKN1017</strain>
    </source>
</reference>
<dbReference type="GO" id="GO:0016614">
    <property type="term" value="F:oxidoreductase activity, acting on CH-OH group of donors"/>
    <property type="evidence" value="ECO:0007669"/>
    <property type="project" value="InterPro"/>
</dbReference>
<dbReference type="SUPFAM" id="SSF54373">
    <property type="entry name" value="FAD-linked reductases, C-terminal domain"/>
    <property type="match status" value="1"/>
</dbReference>
<dbReference type="GO" id="GO:0050660">
    <property type="term" value="F:flavin adenine dinucleotide binding"/>
    <property type="evidence" value="ECO:0007669"/>
    <property type="project" value="InterPro"/>
</dbReference>
<evidence type="ECO:0000256" key="4">
    <source>
        <dbReference type="ARBA" id="ARBA00022827"/>
    </source>
</evidence>
<dbReference type="PIRSF" id="PIRSF000137">
    <property type="entry name" value="Alcohol_oxidase"/>
    <property type="match status" value="1"/>
</dbReference>
<name>A0A182KEL4_9DIPT</name>
<comment type="cofactor">
    <cofactor evidence="1 5">
        <name>FAD</name>
        <dbReference type="ChEBI" id="CHEBI:57692"/>
    </cofactor>
</comment>
<comment type="similarity">
    <text evidence="2">Belongs to the GMC oxidoreductase family.</text>
</comment>
<dbReference type="AlphaFoldDB" id="A0A182KEL4"/>
<sequence length="519" mass="58283">EESYRTVYDFIVVGGGTAGSVIASRLAELQQWHVLLIEAGGDQNDKDPSWHLQAEQQMDACLGAPEQRCEIPTGRGLGGNTLINNMLYVRGSQEDYDAWAKQSNTDWSYRSVLPYFLKLENFRKSISTNTQQQRGKGGPVRITGIREKSPLVQSFISACNRFGLRTADYNAERNQTVGYVQLTRHRTKRITASDAYIWPVKRLFTNLHVMQSARVIKVLLNSQNREAVGVRVLVNGKQRKLRATKEVILSAGPIFTPHLLMLSGIGPRTQLDALRIPVHADLPVGATMNLRLVSFPLHFATNRTAPYTSQQTLEAIAFLTKAKQNNSTNLPTHEILFQYEPGERRASFSLGLIQLRPESRGFLRMNITSPSQNPVIYTNLFTASNDMEEILLGIAECLKIVQSAEFAMHGLQARKLNAPSCDRLRYGTDDYWRCVVRHVGYIADQPYGTCPMGRKENGQSVVSPELRVHGIRNLRIVDASVMLPVSNGHTQATVYMIAEKASDLIKSSWDWGNVLKRRR</sequence>